<evidence type="ECO:0000256" key="3">
    <source>
        <dbReference type="PIRSR" id="PIRSR000103-1"/>
    </source>
</evidence>
<sequence length="288" mass="29971">MRVGFAGLGRMGVHMARNLIADGHEVTVWNRSAEKARAFASDTGCGVTRSLRDLATDRDAVLTMLADDSASEEVHFGSDGLFAGQGTAAFIEMGTMSPDHIRQLSEAAPAGACVIDAPVSGSTPAAKARDLLIIAGCDAATAAPYMPLFDAMGRQTICLGEVGAGAVMKLAVNTLIHGINQTLAEAMTLAGAAGIDPTRAFDVIEASAACAPMLKFRRPLYLDQSDEVTFTVSLARKDMELAAALSATYGVAMPQGDVTLQMLKAAEAGGLGAQDMAAVLRYMRDLKS</sequence>
<proteinExistence type="predicted"/>
<geneLocation type="plasmid" evidence="7">
    <name>pdy25-a</name>
</geneLocation>
<dbReference type="Gene3D" id="1.10.1040.10">
    <property type="entry name" value="N-(1-d-carboxylethyl)-l-norvaline Dehydrogenase, domain 2"/>
    <property type="match status" value="1"/>
</dbReference>
<dbReference type="AlphaFoldDB" id="A0A291M3V1"/>
<feature type="active site" evidence="3">
    <location>
        <position position="169"/>
    </location>
</feature>
<evidence type="ECO:0000313" key="7">
    <source>
        <dbReference type="Proteomes" id="UP000219050"/>
    </source>
</evidence>
<dbReference type="KEGG" id="cmag:CBW24_15255"/>
<dbReference type="Pfam" id="PF14833">
    <property type="entry name" value="NAD_binding_11"/>
    <property type="match status" value="1"/>
</dbReference>
<feature type="domain" description="3-hydroxyisobutyrate dehydrogenase-like NAD-binding" evidence="5">
    <location>
        <begin position="163"/>
        <end position="282"/>
    </location>
</feature>
<evidence type="ECO:0000256" key="1">
    <source>
        <dbReference type="ARBA" id="ARBA00023002"/>
    </source>
</evidence>
<dbReference type="PIRSF" id="PIRSF000103">
    <property type="entry name" value="HIBADH"/>
    <property type="match status" value="1"/>
</dbReference>
<feature type="domain" description="6-phosphogluconate dehydrogenase NADP-binding" evidence="4">
    <location>
        <begin position="2"/>
        <end position="160"/>
    </location>
</feature>
<dbReference type="InterPro" id="IPR029154">
    <property type="entry name" value="HIBADH-like_NADP-bd"/>
</dbReference>
<dbReference type="OrthoDB" id="9812907at2"/>
<dbReference type="SUPFAM" id="SSF48179">
    <property type="entry name" value="6-phosphogluconate dehydrogenase C-terminal domain-like"/>
    <property type="match status" value="1"/>
</dbReference>
<dbReference type="SUPFAM" id="SSF51735">
    <property type="entry name" value="NAD(P)-binding Rossmann-fold domains"/>
    <property type="match status" value="1"/>
</dbReference>
<dbReference type="GO" id="GO:0050661">
    <property type="term" value="F:NADP binding"/>
    <property type="evidence" value="ECO:0007669"/>
    <property type="project" value="InterPro"/>
</dbReference>
<dbReference type="GO" id="GO:0016491">
    <property type="term" value="F:oxidoreductase activity"/>
    <property type="evidence" value="ECO:0007669"/>
    <property type="project" value="UniProtKB-KW"/>
</dbReference>
<evidence type="ECO:0000256" key="2">
    <source>
        <dbReference type="ARBA" id="ARBA00023027"/>
    </source>
</evidence>
<evidence type="ECO:0000313" key="6">
    <source>
        <dbReference type="EMBL" id="ATI43651.1"/>
    </source>
</evidence>
<dbReference type="PANTHER" id="PTHR43580">
    <property type="entry name" value="OXIDOREDUCTASE GLYR1-RELATED"/>
    <property type="match status" value="1"/>
</dbReference>
<keyword evidence="2" id="KW-0520">NAD</keyword>
<evidence type="ECO:0000259" key="4">
    <source>
        <dbReference type="Pfam" id="PF03446"/>
    </source>
</evidence>
<evidence type="ECO:0000259" key="5">
    <source>
        <dbReference type="Pfam" id="PF14833"/>
    </source>
</evidence>
<name>A0A291M3V1_9RHOB</name>
<dbReference type="Pfam" id="PF03446">
    <property type="entry name" value="NAD_binding_2"/>
    <property type="match status" value="1"/>
</dbReference>
<dbReference type="Gene3D" id="3.40.50.720">
    <property type="entry name" value="NAD(P)-binding Rossmann-like Domain"/>
    <property type="match status" value="1"/>
</dbReference>
<dbReference type="InterPro" id="IPR036291">
    <property type="entry name" value="NAD(P)-bd_dom_sf"/>
</dbReference>
<gene>
    <name evidence="6" type="ORF">CBW24_15255</name>
</gene>
<keyword evidence="6" id="KW-0614">Plasmid</keyword>
<dbReference type="GO" id="GO:0051287">
    <property type="term" value="F:NAD binding"/>
    <property type="evidence" value="ECO:0007669"/>
    <property type="project" value="InterPro"/>
</dbReference>
<keyword evidence="7" id="KW-1185">Reference proteome</keyword>
<dbReference type="InterPro" id="IPR051265">
    <property type="entry name" value="HIBADH-related_NP60_sf"/>
</dbReference>
<reference evidence="6 7" key="1">
    <citation type="submission" date="2017-05" db="EMBL/GenBank/DDBJ databases">
        <title>Comparative genomic and metabolic analysis of manganese-oxidizing mechanisms in Celeribater manganoxidans DY25T: its adaption to the environment of polymetallic nodule.</title>
        <authorList>
            <person name="Wang X."/>
        </authorList>
    </citation>
    <scope>NUCLEOTIDE SEQUENCE [LARGE SCALE GENOMIC DNA]</scope>
    <source>
        <strain evidence="6 7">DY25</strain>
        <plasmid evidence="7">pdy25-a</plasmid>
    </source>
</reference>
<accession>A0A291M3V1</accession>
<dbReference type="InterPro" id="IPR013328">
    <property type="entry name" value="6PGD_dom2"/>
</dbReference>
<dbReference type="PANTHER" id="PTHR43580:SF2">
    <property type="entry name" value="CYTOKINE-LIKE NUCLEAR FACTOR N-PAC"/>
    <property type="match status" value="1"/>
</dbReference>
<dbReference type="InterPro" id="IPR008927">
    <property type="entry name" value="6-PGluconate_DH-like_C_sf"/>
</dbReference>
<protein>
    <submittedName>
        <fullName evidence="6">6-phosphogluconate dehydrogenase</fullName>
    </submittedName>
</protein>
<dbReference type="EMBL" id="CP021405">
    <property type="protein sequence ID" value="ATI43651.1"/>
    <property type="molecule type" value="Genomic_DNA"/>
</dbReference>
<keyword evidence="1" id="KW-0560">Oxidoreductase</keyword>
<organism evidence="6 7">
    <name type="scientific">Pacificitalea manganoxidans</name>
    <dbReference type="NCBI Taxonomy" id="1411902"/>
    <lineage>
        <taxon>Bacteria</taxon>
        <taxon>Pseudomonadati</taxon>
        <taxon>Pseudomonadota</taxon>
        <taxon>Alphaproteobacteria</taxon>
        <taxon>Rhodobacterales</taxon>
        <taxon>Paracoccaceae</taxon>
        <taxon>Pacificitalea</taxon>
    </lineage>
</organism>
<dbReference type="Proteomes" id="UP000219050">
    <property type="component" value="Plasmid pDY25-A"/>
</dbReference>
<dbReference type="InterPro" id="IPR006115">
    <property type="entry name" value="6PGDH_NADP-bd"/>
</dbReference>
<dbReference type="InterPro" id="IPR015815">
    <property type="entry name" value="HIBADH-related"/>
</dbReference>